<dbReference type="Gene3D" id="1.20.910.10">
    <property type="entry name" value="Heme oxygenase-like"/>
    <property type="match status" value="1"/>
</dbReference>
<keyword evidence="2" id="KW-1185">Reference proteome</keyword>
<evidence type="ECO:0000313" key="1">
    <source>
        <dbReference type="EMBL" id="OAQ65226.1"/>
    </source>
</evidence>
<gene>
    <name evidence="1" type="ORF">VFPPC_06374</name>
</gene>
<dbReference type="SMART" id="SM01236">
    <property type="entry name" value="Haem_oxygenase_2"/>
    <property type="match status" value="1"/>
</dbReference>
<comment type="caution">
    <text evidence="1">The sequence shown here is derived from an EMBL/GenBank/DDBJ whole genome shotgun (WGS) entry which is preliminary data.</text>
</comment>
<dbReference type="AlphaFoldDB" id="A0A179FI40"/>
<dbReference type="RefSeq" id="XP_018142540.1">
    <property type="nucleotide sequence ID" value="XM_018285416.1"/>
</dbReference>
<dbReference type="EMBL" id="LSBJ02000005">
    <property type="protein sequence ID" value="OAQ65226.1"/>
    <property type="molecule type" value="Genomic_DNA"/>
</dbReference>
<dbReference type="InterPro" id="IPR016084">
    <property type="entry name" value="Haem_Oase-like_multi-hlx"/>
</dbReference>
<protein>
    <submittedName>
        <fullName evidence="1">ABC transporter</fullName>
    </submittedName>
</protein>
<name>A0A179FI40_METCM</name>
<dbReference type="GeneID" id="28849410"/>
<dbReference type="Pfam" id="PF14518">
    <property type="entry name" value="Haem_oxygenas_2"/>
    <property type="match status" value="1"/>
</dbReference>
<dbReference type="KEGG" id="pchm:VFPPC_06374"/>
<accession>A0A179FI40</accession>
<evidence type="ECO:0000313" key="2">
    <source>
        <dbReference type="Proteomes" id="UP000078397"/>
    </source>
</evidence>
<proteinExistence type="predicted"/>
<reference evidence="1 2" key="1">
    <citation type="journal article" date="2016" name="PLoS Pathog.">
        <title>Biosynthesis of antibiotic leucinostatins in bio-control fungus Purpureocillium lilacinum and their inhibition on phytophthora revealed by genome mining.</title>
        <authorList>
            <person name="Wang G."/>
            <person name="Liu Z."/>
            <person name="Lin R."/>
            <person name="Li E."/>
            <person name="Mao Z."/>
            <person name="Ling J."/>
            <person name="Yang Y."/>
            <person name="Yin W.B."/>
            <person name="Xie B."/>
        </authorList>
    </citation>
    <scope>NUCLEOTIDE SEQUENCE [LARGE SCALE GENOMIC DNA]</scope>
    <source>
        <strain evidence="1">170</strain>
    </source>
</reference>
<dbReference type="STRING" id="1380566.A0A179FI40"/>
<dbReference type="OrthoDB" id="10057598at2759"/>
<dbReference type="Proteomes" id="UP000078397">
    <property type="component" value="Unassembled WGS sequence"/>
</dbReference>
<sequence>MPVFATPHYLGSMEQSDHMLFNNELSGVFLSAFTAIICVSSYIILKGYRRTPQQSLSRNVSAPVLREYQLPKSKDDSKYRRLYFKLHNIEEHPEVATEGRDLLISLLSEAITIAQPERRQDIFAIEHFTKEQLFSHVHKVHEAVGEEYNRYVEGRGAGDGRLIATDRHQTAKVLRNLAPLKLVDGAWLGRIHQAMTPFILRPITKQAWQVLSEELGDGNLDLNHVYLYNKLLGEVGVHLPAPYERDFIDHSHGMDNENIWRAAVIQLLISLFPQEFLPEILGYSLHFEGLNMETMVLSRELQELKLDAQYFLLHVSIDNAHSGHAMMAAHTVAEYMSHVTERETPAAASRTWRRIQAGYALSAHQSNSIKKDLGTTLTLSNPTSGLYDAEIVRVLVAKAAVARKTHSACRARIGGKPLAHWLDPEVLKSEGRTVQELSNAYPWIIKGRPQQSRLMREVARGGKMFGAFTVKETKLLEDWILSLGPNQQETDTTENMYWNFTNRDQESQQNLSLLHLAQAHKCDNLLQPDRLLWNNDVNICDRVLDLDLSQLDWAKISSLWFTHVSLLECWVAIPSRAATEIGATVIRILRAQFSLSCEEDGVSGMDEIERSSPPDLVAIGLEVSRRKGMIPLPTSLSDVLVRWPCPSAERLVSISRHPVQNSEALLGMTAAFLHLQRAVLQAPGFLCDQSRTVLDGIIDRETQGLQAGCELIEGEEMKKSKLRSGYQMAEEMIRQALTKPT</sequence>
<organism evidence="1 2">
    <name type="scientific">Pochonia chlamydosporia 170</name>
    <dbReference type="NCBI Taxonomy" id="1380566"/>
    <lineage>
        <taxon>Eukaryota</taxon>
        <taxon>Fungi</taxon>
        <taxon>Dikarya</taxon>
        <taxon>Ascomycota</taxon>
        <taxon>Pezizomycotina</taxon>
        <taxon>Sordariomycetes</taxon>
        <taxon>Hypocreomycetidae</taxon>
        <taxon>Hypocreales</taxon>
        <taxon>Clavicipitaceae</taxon>
        <taxon>Pochonia</taxon>
    </lineage>
</organism>